<reference evidence="1 2" key="1">
    <citation type="submission" date="2021-06" db="EMBL/GenBank/DDBJ databases">
        <authorList>
            <person name="Palmer J.M."/>
        </authorList>
    </citation>
    <scope>NUCLEOTIDE SEQUENCE [LARGE SCALE GENOMIC DNA]</scope>
    <source>
        <strain evidence="1 2">GA_2019</strain>
        <tissue evidence="1">Muscle</tissue>
    </source>
</reference>
<keyword evidence="2" id="KW-1185">Reference proteome</keyword>
<evidence type="ECO:0000313" key="1">
    <source>
        <dbReference type="EMBL" id="MEQ2165197.1"/>
    </source>
</evidence>
<accession>A0ABV0N1C2</accession>
<dbReference type="Proteomes" id="UP001476798">
    <property type="component" value="Unassembled WGS sequence"/>
</dbReference>
<protein>
    <submittedName>
        <fullName evidence="1">Uncharacterized protein</fullName>
    </submittedName>
</protein>
<comment type="caution">
    <text evidence="1">The sequence shown here is derived from an EMBL/GenBank/DDBJ whole genome shotgun (WGS) entry which is preliminary data.</text>
</comment>
<proteinExistence type="predicted"/>
<gene>
    <name evidence="1" type="ORF">GOODEAATRI_014407</name>
</gene>
<sequence>MDSAAASKQWLHRLPSQLERLQNGVFSRHQGCISIIRSCGPVLQTCTGGFNNCPWVVWLEKAWESGYPVIPGDLRLLYLAALMFPTTLHVIAPALALSFCVNPPNTHSLTHSLTSIIPKHKFFPKLTHSKLLFVSVLKIAKVFMQNGLKWAQETIK</sequence>
<organism evidence="1 2">
    <name type="scientific">Goodea atripinnis</name>
    <dbReference type="NCBI Taxonomy" id="208336"/>
    <lineage>
        <taxon>Eukaryota</taxon>
        <taxon>Metazoa</taxon>
        <taxon>Chordata</taxon>
        <taxon>Craniata</taxon>
        <taxon>Vertebrata</taxon>
        <taxon>Euteleostomi</taxon>
        <taxon>Actinopterygii</taxon>
        <taxon>Neopterygii</taxon>
        <taxon>Teleostei</taxon>
        <taxon>Neoteleostei</taxon>
        <taxon>Acanthomorphata</taxon>
        <taxon>Ovalentaria</taxon>
        <taxon>Atherinomorphae</taxon>
        <taxon>Cyprinodontiformes</taxon>
        <taxon>Goodeidae</taxon>
        <taxon>Goodea</taxon>
    </lineage>
</organism>
<name>A0ABV0N1C2_9TELE</name>
<evidence type="ECO:0000313" key="2">
    <source>
        <dbReference type="Proteomes" id="UP001476798"/>
    </source>
</evidence>
<dbReference type="EMBL" id="JAHRIO010021006">
    <property type="protein sequence ID" value="MEQ2165197.1"/>
    <property type="molecule type" value="Genomic_DNA"/>
</dbReference>